<evidence type="ECO:0000259" key="5">
    <source>
        <dbReference type="PROSITE" id="PS50977"/>
    </source>
</evidence>
<dbReference type="AlphaFoldDB" id="A0A101A3X8"/>
<dbReference type="InterPro" id="IPR036271">
    <property type="entry name" value="Tet_transcr_reg_TetR-rel_C_sf"/>
</dbReference>
<dbReference type="NCBIfam" id="NF041196">
    <property type="entry name" value="ScbR_bind_reg"/>
    <property type="match status" value="1"/>
</dbReference>
<dbReference type="InterPro" id="IPR001647">
    <property type="entry name" value="HTH_TetR"/>
</dbReference>
<feature type="DNA-binding region" description="H-T-H motif" evidence="4">
    <location>
        <begin position="31"/>
        <end position="50"/>
    </location>
</feature>
<gene>
    <name evidence="6" type="ORF">AU192_19355</name>
</gene>
<dbReference type="PRINTS" id="PR00455">
    <property type="entry name" value="HTHTETR"/>
</dbReference>
<dbReference type="GO" id="GO:0000976">
    <property type="term" value="F:transcription cis-regulatory region binding"/>
    <property type="evidence" value="ECO:0007669"/>
    <property type="project" value="TreeGrafter"/>
</dbReference>
<evidence type="ECO:0000313" key="6">
    <source>
        <dbReference type="EMBL" id="KUI12516.1"/>
    </source>
</evidence>
<dbReference type="InterPro" id="IPR054126">
    <property type="entry name" value="CprB_TetR_C"/>
</dbReference>
<evidence type="ECO:0000256" key="1">
    <source>
        <dbReference type="ARBA" id="ARBA00023015"/>
    </source>
</evidence>
<dbReference type="Pfam" id="PF21935">
    <property type="entry name" value="TetR_C_45"/>
    <property type="match status" value="1"/>
</dbReference>
<proteinExistence type="predicted"/>
<dbReference type="Proteomes" id="UP000053707">
    <property type="component" value="Unassembled WGS sequence"/>
</dbReference>
<keyword evidence="3" id="KW-0804">Transcription</keyword>
<keyword evidence="2 4" id="KW-0238">DNA-binding</keyword>
<keyword evidence="1" id="KW-0805">Transcription regulation</keyword>
<dbReference type="PANTHER" id="PTHR30055">
    <property type="entry name" value="HTH-TYPE TRANSCRIPTIONAL REGULATOR RUTR"/>
    <property type="match status" value="1"/>
</dbReference>
<dbReference type="Gene3D" id="1.10.357.10">
    <property type="entry name" value="Tetracycline Repressor, domain 2"/>
    <property type="match status" value="1"/>
</dbReference>
<keyword evidence="7" id="KW-1185">Reference proteome</keyword>
<comment type="caution">
    <text evidence="6">The sequence shown here is derived from an EMBL/GenBank/DDBJ whole genome shotgun (WGS) entry which is preliminary data.</text>
</comment>
<protein>
    <submittedName>
        <fullName evidence="6">TetR family transcriptional regulator</fullName>
    </submittedName>
</protein>
<evidence type="ECO:0000256" key="4">
    <source>
        <dbReference type="PROSITE-ProRule" id="PRU00335"/>
    </source>
</evidence>
<feature type="domain" description="HTH tetR-type" evidence="5">
    <location>
        <begin position="8"/>
        <end position="68"/>
    </location>
</feature>
<dbReference type="PANTHER" id="PTHR30055:SF234">
    <property type="entry name" value="HTH-TYPE TRANSCRIPTIONAL REGULATOR BETI"/>
    <property type="match status" value="1"/>
</dbReference>
<organism evidence="6 7">
    <name type="scientific">Mycobacterium lehmannii</name>
    <dbReference type="NCBI Taxonomy" id="2048550"/>
    <lineage>
        <taxon>Bacteria</taxon>
        <taxon>Bacillati</taxon>
        <taxon>Actinomycetota</taxon>
        <taxon>Actinomycetes</taxon>
        <taxon>Mycobacteriales</taxon>
        <taxon>Mycobacteriaceae</taxon>
        <taxon>Mycobacterium</taxon>
    </lineage>
</organism>
<dbReference type="PROSITE" id="PS50977">
    <property type="entry name" value="HTH_TETR_2"/>
    <property type="match status" value="1"/>
</dbReference>
<evidence type="ECO:0000256" key="2">
    <source>
        <dbReference type="ARBA" id="ARBA00023125"/>
    </source>
</evidence>
<dbReference type="Pfam" id="PF00440">
    <property type="entry name" value="TetR_N"/>
    <property type="match status" value="1"/>
</dbReference>
<evidence type="ECO:0000256" key="3">
    <source>
        <dbReference type="ARBA" id="ARBA00023163"/>
    </source>
</evidence>
<dbReference type="InterPro" id="IPR009057">
    <property type="entry name" value="Homeodomain-like_sf"/>
</dbReference>
<dbReference type="SUPFAM" id="SSF48498">
    <property type="entry name" value="Tetracyclin repressor-like, C-terminal domain"/>
    <property type="match status" value="1"/>
</dbReference>
<name>A0A101A3X8_9MYCO</name>
<dbReference type="SUPFAM" id="SSF46689">
    <property type="entry name" value="Homeodomain-like"/>
    <property type="match status" value="1"/>
</dbReference>
<dbReference type="InterPro" id="IPR047923">
    <property type="entry name" value="ArpA-like"/>
</dbReference>
<evidence type="ECO:0000313" key="7">
    <source>
        <dbReference type="Proteomes" id="UP000053707"/>
    </source>
</evidence>
<reference evidence="6 7" key="1">
    <citation type="submission" date="2016-01" db="EMBL/GenBank/DDBJ databases">
        <authorList>
            <consortium name="TB Trials Study Group"/>
            <person name="Sutton G."/>
            <person name="Brinkac L."/>
            <person name="Sanka R."/>
            <person name="Adams M."/>
            <person name="Lau E.L."/>
            <person name="Macaden R."/>
            <person name="Grewal H.M.S."/>
        </authorList>
    </citation>
    <scope>NUCLEOTIDE SEQUENCE [LARGE SCALE GENOMIC DNA]</scope>
    <source>
        <strain evidence="6 7">IS-1744</strain>
    </source>
</reference>
<dbReference type="GO" id="GO:0003700">
    <property type="term" value="F:DNA-binding transcription factor activity"/>
    <property type="evidence" value="ECO:0007669"/>
    <property type="project" value="TreeGrafter"/>
</dbReference>
<dbReference type="InterPro" id="IPR050109">
    <property type="entry name" value="HTH-type_TetR-like_transc_reg"/>
</dbReference>
<sequence length="219" mass="23760">MVRQARSEATRRRIVDAAVELFNEIGYPATSLGDIIDRAEMTKGALYYHFDSKDALAAAIIDEGSTILFEAFEKISESSAPALERIIHSCFVVADLLATDMVARSATQLRRAFGGFSQANARIFGRWLDEIASSTALAIEDGDVRPDLDPVAVAETVVGSMTGAELLSSSTSSGADVMERLGRIWEILLPAIATEESLSYFQQYLAREALRHGARPAEA</sequence>
<accession>A0A101A3X8</accession>
<dbReference type="EMBL" id="LQIR01000034">
    <property type="protein sequence ID" value="KUI12516.1"/>
    <property type="molecule type" value="Genomic_DNA"/>
</dbReference>